<dbReference type="PANTHER" id="PTHR30034:SF6">
    <property type="entry name" value="YOP PROTEINS TRANSLOCATION PROTEIN Q"/>
    <property type="match status" value="1"/>
</dbReference>
<dbReference type="GO" id="GO:0071978">
    <property type="term" value="P:bacterial-type flagellum-dependent swarming motility"/>
    <property type="evidence" value="ECO:0007669"/>
    <property type="project" value="TreeGrafter"/>
</dbReference>
<evidence type="ECO:0000259" key="11">
    <source>
        <dbReference type="Pfam" id="PF01052"/>
    </source>
</evidence>
<name>C8W1I5_DESAS</name>
<dbReference type="STRING" id="485916.Dtox_0716"/>
<keyword evidence="5" id="KW-1003">Cell membrane</keyword>
<dbReference type="PANTHER" id="PTHR30034">
    <property type="entry name" value="FLAGELLAR MOTOR SWITCH PROTEIN FLIM"/>
    <property type="match status" value="1"/>
</dbReference>
<dbReference type="GO" id="GO:0050918">
    <property type="term" value="P:positive chemotaxis"/>
    <property type="evidence" value="ECO:0007669"/>
    <property type="project" value="TreeGrafter"/>
</dbReference>
<evidence type="ECO:0000256" key="10">
    <source>
        <dbReference type="NCBIfam" id="TIGR01397"/>
    </source>
</evidence>
<evidence type="ECO:0000256" key="7">
    <source>
        <dbReference type="ARBA" id="ARBA00022779"/>
    </source>
</evidence>
<dbReference type="NCBIfam" id="TIGR01397">
    <property type="entry name" value="fliM_switch"/>
    <property type="match status" value="1"/>
</dbReference>
<accession>C8W1I5</accession>
<evidence type="ECO:0000256" key="1">
    <source>
        <dbReference type="ARBA" id="ARBA00004117"/>
    </source>
</evidence>
<comment type="subcellular location">
    <subcellularLocation>
        <location evidence="1">Bacterial flagellum basal body</location>
    </subcellularLocation>
    <subcellularLocation>
        <location evidence="2">Cell membrane</location>
        <topology evidence="2">Peripheral membrane protein</topology>
    </subcellularLocation>
</comment>
<evidence type="ECO:0000313" key="13">
    <source>
        <dbReference type="Proteomes" id="UP000002217"/>
    </source>
</evidence>
<organism evidence="12 13">
    <name type="scientific">Desulfofarcimen acetoxidans (strain ATCC 49208 / DSM 771 / KCTC 5769 / VKM B-1644 / 5575)</name>
    <name type="common">Desulfotomaculum acetoxidans</name>
    <dbReference type="NCBI Taxonomy" id="485916"/>
    <lineage>
        <taxon>Bacteria</taxon>
        <taxon>Bacillati</taxon>
        <taxon>Bacillota</taxon>
        <taxon>Clostridia</taxon>
        <taxon>Eubacteriales</taxon>
        <taxon>Peptococcaceae</taxon>
        <taxon>Desulfofarcimen</taxon>
    </lineage>
</organism>
<dbReference type="HOGENOM" id="CLU_052646_0_0_9"/>
<dbReference type="InterPro" id="IPR001543">
    <property type="entry name" value="FliN-like_C"/>
</dbReference>
<comment type="similarity">
    <text evidence="3">Belongs to the FliM family.</text>
</comment>
<dbReference type="Gene3D" id="3.40.1550.10">
    <property type="entry name" value="CheC-like"/>
    <property type="match status" value="1"/>
</dbReference>
<keyword evidence="9" id="KW-0975">Bacterial flagellum</keyword>
<evidence type="ECO:0000256" key="5">
    <source>
        <dbReference type="ARBA" id="ARBA00022475"/>
    </source>
</evidence>
<dbReference type="Pfam" id="PF02154">
    <property type="entry name" value="FliM"/>
    <property type="match status" value="1"/>
</dbReference>
<dbReference type="SUPFAM" id="SSF101801">
    <property type="entry name" value="Surface presentation of antigens (SPOA)"/>
    <property type="match status" value="1"/>
</dbReference>
<keyword evidence="13" id="KW-1185">Reference proteome</keyword>
<dbReference type="Gene3D" id="2.30.330.10">
    <property type="entry name" value="SpoA-like"/>
    <property type="match status" value="1"/>
</dbReference>
<reference evidence="12 13" key="1">
    <citation type="journal article" date="2009" name="Stand. Genomic Sci.">
        <title>Complete genome sequence of Desulfotomaculum acetoxidans type strain (5575).</title>
        <authorList>
            <person name="Spring S."/>
            <person name="Lapidus A."/>
            <person name="Schroder M."/>
            <person name="Gleim D."/>
            <person name="Sims D."/>
            <person name="Meincke L."/>
            <person name="Glavina Del Rio T."/>
            <person name="Tice H."/>
            <person name="Copeland A."/>
            <person name="Cheng J.F."/>
            <person name="Lucas S."/>
            <person name="Chen F."/>
            <person name="Nolan M."/>
            <person name="Bruce D."/>
            <person name="Goodwin L."/>
            <person name="Pitluck S."/>
            <person name="Ivanova N."/>
            <person name="Mavromatis K."/>
            <person name="Mikhailova N."/>
            <person name="Pati A."/>
            <person name="Chen A."/>
            <person name="Palaniappan K."/>
            <person name="Land M."/>
            <person name="Hauser L."/>
            <person name="Chang Y.J."/>
            <person name="Jeffries C.D."/>
            <person name="Chain P."/>
            <person name="Saunders E."/>
            <person name="Brettin T."/>
            <person name="Detter J.C."/>
            <person name="Goker M."/>
            <person name="Bristow J."/>
            <person name="Eisen J.A."/>
            <person name="Markowitz V."/>
            <person name="Hugenholtz P."/>
            <person name="Kyrpides N.C."/>
            <person name="Klenk H.P."/>
            <person name="Han C."/>
        </authorList>
    </citation>
    <scope>NUCLEOTIDE SEQUENCE [LARGE SCALE GENOMIC DNA]</scope>
    <source>
        <strain evidence="13">ATCC 49208 / DSM 771 / VKM B-1644</strain>
    </source>
</reference>
<sequence length="334" mass="37913">MSDVLSQKEIDRLLDGLKSGIIKAEDLKEAEIQELRMRYKSYDFRRPNKFSENQLRTLQMLHEGYGRLLSSYLTGYLRASIVVRVISVDQFTFDDFVGSVPSPTLLTVFSLPPLTGPAVLETNPQFLFPIIDLLFGGTGKMSDRVRELTDIELSVIKKLIPKLLEQLVLAWQDLYEVTAELQSIETNPRLMQVMNPGEIIALLTFSTVIGGTSRGLINLCLPYLMLEPVLSKLSIHYRNTRKDMAKEDDLRRLEYWMGQAELTLTAVAGETKISVRDFLQLQEGDVLTLDRRIDEDVDLFLEEKLKYKVQPGTMGRFMAVQITSLTEGGVAIEQ</sequence>
<keyword evidence="7" id="KW-0283">Flagellar rotation</keyword>
<evidence type="ECO:0000313" key="12">
    <source>
        <dbReference type="EMBL" id="ACV61630.1"/>
    </source>
</evidence>
<dbReference type="AlphaFoldDB" id="C8W1I5"/>
<dbReference type="SUPFAM" id="SSF103039">
    <property type="entry name" value="CheC-like"/>
    <property type="match status" value="1"/>
</dbReference>
<dbReference type="InterPro" id="IPR036429">
    <property type="entry name" value="SpoA-like_sf"/>
</dbReference>
<dbReference type="KEGG" id="dae:Dtox_0716"/>
<keyword evidence="12" id="KW-0969">Cilium</keyword>
<evidence type="ECO:0000256" key="2">
    <source>
        <dbReference type="ARBA" id="ARBA00004202"/>
    </source>
</evidence>
<keyword evidence="12" id="KW-0966">Cell projection</keyword>
<protein>
    <recommendedName>
        <fullName evidence="4 10">Flagellar motor switch protein FliM</fullName>
    </recommendedName>
</protein>
<dbReference type="PRINTS" id="PR00955">
    <property type="entry name" value="FLGMOTORFLIM"/>
</dbReference>
<dbReference type="EMBL" id="CP001720">
    <property type="protein sequence ID" value="ACV61630.1"/>
    <property type="molecule type" value="Genomic_DNA"/>
</dbReference>
<keyword evidence="6" id="KW-0145">Chemotaxis</keyword>
<dbReference type="CDD" id="cd17908">
    <property type="entry name" value="FliM"/>
    <property type="match status" value="1"/>
</dbReference>
<dbReference type="InterPro" id="IPR028976">
    <property type="entry name" value="CheC-like_sf"/>
</dbReference>
<evidence type="ECO:0000256" key="3">
    <source>
        <dbReference type="ARBA" id="ARBA00011049"/>
    </source>
</evidence>
<dbReference type="Proteomes" id="UP000002217">
    <property type="component" value="Chromosome"/>
</dbReference>
<proteinExistence type="inferred from homology"/>
<dbReference type="eggNOG" id="COG1868">
    <property type="taxonomic scope" value="Bacteria"/>
</dbReference>
<evidence type="ECO:0000256" key="4">
    <source>
        <dbReference type="ARBA" id="ARBA00021898"/>
    </source>
</evidence>
<evidence type="ECO:0000256" key="6">
    <source>
        <dbReference type="ARBA" id="ARBA00022500"/>
    </source>
</evidence>
<dbReference type="GO" id="GO:0003774">
    <property type="term" value="F:cytoskeletal motor activity"/>
    <property type="evidence" value="ECO:0007669"/>
    <property type="project" value="InterPro"/>
</dbReference>
<evidence type="ECO:0000256" key="8">
    <source>
        <dbReference type="ARBA" id="ARBA00023136"/>
    </source>
</evidence>
<dbReference type="InterPro" id="IPR001689">
    <property type="entry name" value="Flag_FliM"/>
</dbReference>
<feature type="domain" description="Flagellar motor switch protein FliN-like C-terminal" evidence="11">
    <location>
        <begin position="258"/>
        <end position="325"/>
    </location>
</feature>
<keyword evidence="8" id="KW-0472">Membrane</keyword>
<dbReference type="OrthoDB" id="9806941at2"/>
<dbReference type="Pfam" id="PF01052">
    <property type="entry name" value="FliMN_C"/>
    <property type="match status" value="1"/>
</dbReference>
<dbReference type="PIRSF" id="PIRSF002888">
    <property type="entry name" value="FliM"/>
    <property type="match status" value="1"/>
</dbReference>
<evidence type="ECO:0000256" key="9">
    <source>
        <dbReference type="ARBA" id="ARBA00023143"/>
    </source>
</evidence>
<dbReference type="GO" id="GO:0009425">
    <property type="term" value="C:bacterial-type flagellum basal body"/>
    <property type="evidence" value="ECO:0007669"/>
    <property type="project" value="UniProtKB-SubCell"/>
</dbReference>
<dbReference type="RefSeq" id="WP_015756348.1">
    <property type="nucleotide sequence ID" value="NC_013216.1"/>
</dbReference>
<gene>
    <name evidence="12" type="ordered locus">Dtox_0716</name>
</gene>
<dbReference type="GO" id="GO:0005886">
    <property type="term" value="C:plasma membrane"/>
    <property type="evidence" value="ECO:0007669"/>
    <property type="project" value="UniProtKB-SubCell"/>
</dbReference>
<keyword evidence="12" id="KW-0282">Flagellum</keyword>